<keyword evidence="12 13" id="KW-0472">Membrane</keyword>
<dbReference type="Pfam" id="PF13493">
    <property type="entry name" value="DUF4118"/>
    <property type="match status" value="1"/>
</dbReference>
<dbReference type="InterPro" id="IPR004358">
    <property type="entry name" value="Sig_transdc_His_kin-like_C"/>
</dbReference>
<dbReference type="Gene3D" id="1.10.287.130">
    <property type="match status" value="1"/>
</dbReference>
<dbReference type="FunFam" id="3.30.565.10:FF:000006">
    <property type="entry name" value="Sensor histidine kinase WalK"/>
    <property type="match status" value="1"/>
</dbReference>
<dbReference type="STRING" id="1423792.FD09_GL001537"/>
<dbReference type="Gene3D" id="3.40.50.620">
    <property type="entry name" value="HUPs"/>
    <property type="match status" value="1"/>
</dbReference>
<dbReference type="SUPFAM" id="SSF55874">
    <property type="entry name" value="ATPase domain of HSP90 chaperone/DNA topoisomerase II/histidine kinase"/>
    <property type="match status" value="1"/>
</dbReference>
<comment type="subcellular location">
    <subcellularLocation>
        <location evidence="2">Membrane</location>
        <topology evidence="2">Multi-pass membrane protein</topology>
    </subcellularLocation>
</comment>
<dbReference type="GO" id="GO:0000155">
    <property type="term" value="F:phosphorelay sensor kinase activity"/>
    <property type="evidence" value="ECO:0007669"/>
    <property type="project" value="InterPro"/>
</dbReference>
<dbReference type="SMART" id="SM00387">
    <property type="entry name" value="HATPase_c"/>
    <property type="match status" value="1"/>
</dbReference>
<dbReference type="InterPro" id="IPR003661">
    <property type="entry name" value="HisK_dim/P_dom"/>
</dbReference>
<keyword evidence="5" id="KW-0808">Transferase</keyword>
<keyword evidence="7" id="KW-0547">Nucleotide-binding</keyword>
<dbReference type="InterPro" id="IPR014729">
    <property type="entry name" value="Rossmann-like_a/b/a_fold"/>
</dbReference>
<dbReference type="InterPro" id="IPR003852">
    <property type="entry name" value="Sig_transdc_His_kinase_KdpD_N"/>
</dbReference>
<sequence length="903" mass="101091">MDQDSKGAWRYLPFLLSLCYGENINQWSGKRMDDTQPTPTSVKKRGQLKIFFGYAAGVGKTYQMLEEAHQLQDRGIDVVVGYVEPLARPETLALVQGLERLPQTRQYKGMTVNEFDLPAALARHPQVLLVDELAHTNTDQTLHQKRYQDVEELLTAGISVYTTMNVQHLESLNDIVEGFTHIHVREKVPDDFFDQADAIKLVDLDPQDLLERLKMGKIYRPAMAKEAMQHFFTLKTLTSLREIALRRMTMRLATRKETTTENLLVCFSGSDTSKTVLRSAMQLAHAFSGNITALYISRHMAGEKPSAPVMENIKLAEKLGMHVTVLYGDQRAELIAEYAKNNHISKLILGAGSMSLFNRLRYRGSIVDQLNQSLPDVDKYVIPHLRPKHRRKRWQWPQVYWQDAVRTVAILAVCTGVGMAMSLFHIAVENIILIYILGVMFSALVTVGRIASTAAAIVAVALFNYFFTAPYGSLASSPDNLLTFAIMAVVGLVSGSWTTRLRRQAANEAQQAQRTQLLLNASHELEKAQDLADIFVIIGTHIQRLVNRDVFVYPRQAGKLGVPFQLPEASTDPLAPYFNANERAVAAWSLKNNQEAGWHTDTLPRSAGLYIPIGGTSAQLPVAVLGIAMQGTATIDFYTRNLLTSIIDTSVLAIQRVQEANEKKRVAELMHQETTRANLLRGISHDLRTPLTTISGNADMLVHQSDRLRPDQLHGLYQSIYNDAVWLTGMVENLLAMTRFTESKITIQREPELVTDIVGEALAHVNPRATQHVLKTDVSDDLLMVDTDAQLIVQVLINIVNNAIQYTPAGSHITVTARSERQHVLFTIENDGPHIPADEQKRLFDLFYSKHQETNQRHGMGIGLALCRTIIQAAGGKIGVHNIEPRGVAFYFTLPRYQQKKGE</sequence>
<dbReference type="Gene3D" id="3.30.450.40">
    <property type="match status" value="1"/>
</dbReference>
<evidence type="ECO:0000256" key="2">
    <source>
        <dbReference type="ARBA" id="ARBA00004141"/>
    </source>
</evidence>
<dbReference type="InterPro" id="IPR029016">
    <property type="entry name" value="GAF-like_dom_sf"/>
</dbReference>
<dbReference type="InterPro" id="IPR036097">
    <property type="entry name" value="HisK_dim/P_sf"/>
</dbReference>
<organism evidence="15 16">
    <name type="scientific">Schleiferilactobacillus perolens DSM 12744</name>
    <dbReference type="NCBI Taxonomy" id="1423792"/>
    <lineage>
        <taxon>Bacteria</taxon>
        <taxon>Bacillati</taxon>
        <taxon>Bacillota</taxon>
        <taxon>Bacilli</taxon>
        <taxon>Lactobacillales</taxon>
        <taxon>Lactobacillaceae</taxon>
        <taxon>Schleiferilactobacillus</taxon>
    </lineage>
</organism>
<feature type="domain" description="Histidine kinase" evidence="14">
    <location>
        <begin position="682"/>
        <end position="898"/>
    </location>
</feature>
<evidence type="ECO:0000256" key="11">
    <source>
        <dbReference type="ARBA" id="ARBA00023012"/>
    </source>
</evidence>
<dbReference type="PATRIC" id="fig|1423792.3.peg.1554"/>
<dbReference type="Pfam" id="PF00582">
    <property type="entry name" value="Usp"/>
    <property type="match status" value="1"/>
</dbReference>
<dbReference type="InterPro" id="IPR027417">
    <property type="entry name" value="P-loop_NTPase"/>
</dbReference>
<evidence type="ECO:0000313" key="15">
    <source>
        <dbReference type="EMBL" id="KRL08769.1"/>
    </source>
</evidence>
<reference evidence="15 16" key="1">
    <citation type="journal article" date="2015" name="Genome Announc.">
        <title>Expanding the biotechnology potential of lactobacilli through comparative genomics of 213 strains and associated genera.</title>
        <authorList>
            <person name="Sun Z."/>
            <person name="Harris H.M."/>
            <person name="McCann A."/>
            <person name="Guo C."/>
            <person name="Argimon S."/>
            <person name="Zhang W."/>
            <person name="Yang X."/>
            <person name="Jeffery I.B."/>
            <person name="Cooney J.C."/>
            <person name="Kagawa T.F."/>
            <person name="Liu W."/>
            <person name="Song Y."/>
            <person name="Salvetti E."/>
            <person name="Wrobel A."/>
            <person name="Rasinkangas P."/>
            <person name="Parkhill J."/>
            <person name="Rea M.C."/>
            <person name="O'Sullivan O."/>
            <person name="Ritari J."/>
            <person name="Douillard F.P."/>
            <person name="Paul Ross R."/>
            <person name="Yang R."/>
            <person name="Briner A.E."/>
            <person name="Felis G.E."/>
            <person name="de Vos W.M."/>
            <person name="Barrangou R."/>
            <person name="Klaenhammer T.R."/>
            <person name="Caufield P.W."/>
            <person name="Cui Y."/>
            <person name="Zhang H."/>
            <person name="O'Toole P.W."/>
        </authorList>
    </citation>
    <scope>NUCLEOTIDE SEQUENCE [LARGE SCALE GENOMIC DNA]</scope>
    <source>
        <strain evidence="15 16">DSM 12744</strain>
    </source>
</reference>
<dbReference type="PRINTS" id="PR00344">
    <property type="entry name" value="BCTRLSENSOR"/>
</dbReference>
<dbReference type="InterPro" id="IPR052023">
    <property type="entry name" value="Histidine_kinase_KdpD"/>
</dbReference>
<gene>
    <name evidence="15" type="ORF">FD09_GL001537</name>
</gene>
<evidence type="ECO:0000256" key="9">
    <source>
        <dbReference type="ARBA" id="ARBA00022840"/>
    </source>
</evidence>
<dbReference type="AlphaFoldDB" id="A0A0R1MM89"/>
<dbReference type="InterPro" id="IPR005467">
    <property type="entry name" value="His_kinase_dom"/>
</dbReference>
<evidence type="ECO:0000256" key="10">
    <source>
        <dbReference type="ARBA" id="ARBA00022989"/>
    </source>
</evidence>
<dbReference type="OrthoDB" id="9806130at2"/>
<evidence type="ECO:0000313" key="16">
    <source>
        <dbReference type="Proteomes" id="UP000051330"/>
    </source>
</evidence>
<evidence type="ECO:0000256" key="7">
    <source>
        <dbReference type="ARBA" id="ARBA00022741"/>
    </source>
</evidence>
<keyword evidence="9" id="KW-0067">ATP-binding</keyword>
<dbReference type="Pfam" id="PF02518">
    <property type="entry name" value="HATPase_c"/>
    <property type="match status" value="1"/>
</dbReference>
<dbReference type="Gene3D" id="1.20.120.620">
    <property type="entry name" value="Backbone structure of the membrane domain of e. Coli histidine kinase receptor kdpd"/>
    <property type="match status" value="1"/>
</dbReference>
<dbReference type="InterPro" id="IPR006016">
    <property type="entry name" value="UspA"/>
</dbReference>
<dbReference type="Proteomes" id="UP000051330">
    <property type="component" value="Unassembled WGS sequence"/>
</dbReference>
<accession>A0A0R1MM89</accession>
<dbReference type="Gene3D" id="3.40.50.300">
    <property type="entry name" value="P-loop containing nucleotide triphosphate hydrolases"/>
    <property type="match status" value="1"/>
</dbReference>
<keyword evidence="10 13" id="KW-1133">Transmembrane helix</keyword>
<evidence type="ECO:0000256" key="8">
    <source>
        <dbReference type="ARBA" id="ARBA00022777"/>
    </source>
</evidence>
<dbReference type="InterPro" id="IPR038318">
    <property type="entry name" value="KdpD_sf"/>
</dbReference>
<evidence type="ECO:0000256" key="1">
    <source>
        <dbReference type="ARBA" id="ARBA00000085"/>
    </source>
</evidence>
<dbReference type="PANTHER" id="PTHR45569:SF1">
    <property type="entry name" value="SENSOR PROTEIN KDPD"/>
    <property type="match status" value="1"/>
</dbReference>
<dbReference type="GO" id="GO:0005737">
    <property type="term" value="C:cytoplasm"/>
    <property type="evidence" value="ECO:0007669"/>
    <property type="project" value="UniProtKB-ARBA"/>
</dbReference>
<name>A0A0R1MM89_9LACO</name>
<dbReference type="InterPro" id="IPR025201">
    <property type="entry name" value="KdpD_TM"/>
</dbReference>
<comment type="caution">
    <text evidence="15">The sequence shown here is derived from an EMBL/GenBank/DDBJ whole genome shotgun (WGS) entry which is preliminary data.</text>
</comment>
<evidence type="ECO:0000256" key="6">
    <source>
        <dbReference type="ARBA" id="ARBA00022692"/>
    </source>
</evidence>
<dbReference type="CDD" id="cd00075">
    <property type="entry name" value="HATPase"/>
    <property type="match status" value="1"/>
</dbReference>
<dbReference type="EMBL" id="AZEC01000020">
    <property type="protein sequence ID" value="KRL08769.1"/>
    <property type="molecule type" value="Genomic_DNA"/>
</dbReference>
<dbReference type="Gene3D" id="3.30.565.10">
    <property type="entry name" value="Histidine kinase-like ATPase, C-terminal domain"/>
    <property type="match status" value="1"/>
</dbReference>
<keyword evidence="8 15" id="KW-0418">Kinase</keyword>
<evidence type="ECO:0000256" key="4">
    <source>
        <dbReference type="ARBA" id="ARBA00022553"/>
    </source>
</evidence>
<dbReference type="SMART" id="SM00388">
    <property type="entry name" value="HisKA"/>
    <property type="match status" value="1"/>
</dbReference>
<dbReference type="FunFam" id="3.40.50.300:FF:000483">
    <property type="entry name" value="Sensor histidine kinase KdpD"/>
    <property type="match status" value="1"/>
</dbReference>
<keyword evidence="11" id="KW-0902">Two-component regulatory system</keyword>
<dbReference type="PANTHER" id="PTHR45569">
    <property type="entry name" value="SENSOR PROTEIN KDPD"/>
    <property type="match status" value="1"/>
</dbReference>
<dbReference type="CDD" id="cd00082">
    <property type="entry name" value="HisKA"/>
    <property type="match status" value="1"/>
</dbReference>
<dbReference type="InterPro" id="IPR003594">
    <property type="entry name" value="HATPase_dom"/>
</dbReference>
<evidence type="ECO:0000256" key="13">
    <source>
        <dbReference type="SAM" id="Phobius"/>
    </source>
</evidence>
<dbReference type="Pfam" id="PF00512">
    <property type="entry name" value="HisKA"/>
    <property type="match status" value="1"/>
</dbReference>
<dbReference type="GO" id="GO:0005524">
    <property type="term" value="F:ATP binding"/>
    <property type="evidence" value="ECO:0007669"/>
    <property type="project" value="UniProtKB-KW"/>
</dbReference>
<proteinExistence type="predicted"/>
<dbReference type="InterPro" id="IPR036890">
    <property type="entry name" value="HATPase_C_sf"/>
</dbReference>
<dbReference type="GO" id="GO:0005886">
    <property type="term" value="C:plasma membrane"/>
    <property type="evidence" value="ECO:0007669"/>
    <property type="project" value="TreeGrafter"/>
</dbReference>
<evidence type="ECO:0000256" key="12">
    <source>
        <dbReference type="ARBA" id="ARBA00023136"/>
    </source>
</evidence>
<comment type="catalytic activity">
    <reaction evidence="1">
        <text>ATP + protein L-histidine = ADP + protein N-phospho-L-histidine.</text>
        <dbReference type="EC" id="2.7.13.3"/>
    </reaction>
</comment>
<keyword evidence="16" id="KW-1185">Reference proteome</keyword>
<dbReference type="SUPFAM" id="SSF52402">
    <property type="entry name" value="Adenine nucleotide alpha hydrolases-like"/>
    <property type="match status" value="1"/>
</dbReference>
<protein>
    <recommendedName>
        <fullName evidence="3">histidine kinase</fullName>
        <ecNumber evidence="3">2.7.13.3</ecNumber>
    </recommendedName>
</protein>
<evidence type="ECO:0000256" key="5">
    <source>
        <dbReference type="ARBA" id="ARBA00022679"/>
    </source>
</evidence>
<evidence type="ECO:0000256" key="3">
    <source>
        <dbReference type="ARBA" id="ARBA00012438"/>
    </source>
</evidence>
<feature type="transmembrane region" description="Helical" evidence="13">
    <location>
        <begin position="434"/>
        <end position="467"/>
    </location>
</feature>
<dbReference type="PROSITE" id="PS50109">
    <property type="entry name" value="HIS_KIN"/>
    <property type="match status" value="1"/>
</dbReference>
<evidence type="ECO:0000259" key="14">
    <source>
        <dbReference type="PROSITE" id="PS50109"/>
    </source>
</evidence>
<keyword evidence="6 13" id="KW-0812">Transmembrane</keyword>
<dbReference type="SUPFAM" id="SSF47384">
    <property type="entry name" value="Homodimeric domain of signal transducing histidine kinase"/>
    <property type="match status" value="1"/>
</dbReference>
<dbReference type="EC" id="2.7.13.3" evidence="3"/>
<dbReference type="Pfam" id="PF02702">
    <property type="entry name" value="KdpD"/>
    <property type="match status" value="1"/>
</dbReference>
<keyword evidence="4" id="KW-0597">Phosphoprotein</keyword>